<dbReference type="Gramene" id="XM_028382972.1">
    <property type="protein sequence ID" value="XP_028238773.1"/>
    <property type="gene ID" value="LOC114417906"/>
</dbReference>
<evidence type="ECO:0000313" key="2">
    <source>
        <dbReference type="EMBL" id="KHN40127.1"/>
    </source>
</evidence>
<reference evidence="2" key="1">
    <citation type="submission" date="2014-07" db="EMBL/GenBank/DDBJ databases">
        <title>Identification of a novel salt tolerance gene in wild soybean by whole-genome sequencing.</title>
        <authorList>
            <person name="Lam H.-M."/>
            <person name="Qi X."/>
            <person name="Li M.-W."/>
            <person name="Liu X."/>
            <person name="Xie M."/>
            <person name="Ni M."/>
            <person name="Xu X."/>
        </authorList>
    </citation>
    <scope>NUCLEOTIDE SEQUENCE [LARGE SCALE GENOMIC DNA]</scope>
    <source>
        <tissue evidence="2">Root</tissue>
    </source>
</reference>
<dbReference type="EMBL" id="QZWG01000001">
    <property type="protein sequence ID" value="RZC29982.1"/>
    <property type="molecule type" value="Genomic_DNA"/>
</dbReference>
<keyword evidence="4" id="KW-1185">Reference proteome</keyword>
<evidence type="ECO:0000313" key="4">
    <source>
        <dbReference type="Proteomes" id="UP000289340"/>
    </source>
</evidence>
<name>A0A0B2S790_GLYSO</name>
<evidence type="ECO:0000313" key="3">
    <source>
        <dbReference type="EMBL" id="RZC29982.1"/>
    </source>
</evidence>
<dbReference type="AlphaFoldDB" id="A0A0B2S790"/>
<dbReference type="EMBL" id="KN645951">
    <property type="protein sequence ID" value="KHN40127.1"/>
    <property type="molecule type" value="Genomic_DNA"/>
</dbReference>
<proteinExistence type="predicted"/>
<protein>
    <submittedName>
        <fullName evidence="2">Uncharacterized protein</fullName>
    </submittedName>
</protein>
<dbReference type="Gramene" id="XM_028382964.1">
    <property type="protein sequence ID" value="XP_028238765.1"/>
    <property type="gene ID" value="LOC114417906"/>
</dbReference>
<evidence type="ECO:0000256" key="1">
    <source>
        <dbReference type="SAM" id="MobiDB-lite"/>
    </source>
</evidence>
<reference evidence="3 4" key="2">
    <citation type="submission" date="2018-09" db="EMBL/GenBank/DDBJ databases">
        <title>A high-quality reference genome of wild soybean provides a powerful tool to mine soybean genomes.</title>
        <authorList>
            <person name="Xie M."/>
            <person name="Chung C.Y.L."/>
            <person name="Li M.-W."/>
            <person name="Wong F.-L."/>
            <person name="Chan T.-F."/>
            <person name="Lam H.-M."/>
        </authorList>
    </citation>
    <scope>NUCLEOTIDE SEQUENCE [LARGE SCALE GENOMIC DNA]</scope>
    <source>
        <strain evidence="4">cv. W05</strain>
        <tissue evidence="3">Hypocotyl of etiolated seedlings</tissue>
    </source>
</reference>
<dbReference type="Proteomes" id="UP000053555">
    <property type="component" value="Unassembled WGS sequence"/>
</dbReference>
<dbReference type="Proteomes" id="UP000289340">
    <property type="component" value="Chromosome 1"/>
</dbReference>
<sequence>METILTIHYEKVGTVVLLKIVEYIHMGNAPGSFRLLGNGTSSYHFQLGQLASISMKKGEEKWEDNGKRSQKWEVSYNVEGLTCTLSITKSTGINSDEELRIDIEDNTCREKINRHAIKQYSSGFTQIVGRAEAGLLVGNMICFHANSTKDVRGWEEAASSTYVPYTRASSTYVPYTRASSTYVPYTRNTTNSSGGVTSTTICPYRSSGTRKGLYVTEWKKKKENEKPYMVTIAHYYANNGENLFTRGIDVGLSMMVKIRVSNGALFGIDEFDFTVDGPVQHPSSALLYMIEEVTRTGMWTPRACPHCANIQRQRRWQSESDDSDNLPVAPGHGHGNSQNARNHGVFNGDGNGSNYERNIMLFINKFCT</sequence>
<accession>A0A0B2S790</accession>
<organism evidence="2">
    <name type="scientific">Glycine soja</name>
    <name type="common">Wild soybean</name>
    <dbReference type="NCBI Taxonomy" id="3848"/>
    <lineage>
        <taxon>Eukaryota</taxon>
        <taxon>Viridiplantae</taxon>
        <taxon>Streptophyta</taxon>
        <taxon>Embryophyta</taxon>
        <taxon>Tracheophyta</taxon>
        <taxon>Spermatophyta</taxon>
        <taxon>Magnoliopsida</taxon>
        <taxon>eudicotyledons</taxon>
        <taxon>Gunneridae</taxon>
        <taxon>Pentapetalae</taxon>
        <taxon>rosids</taxon>
        <taxon>fabids</taxon>
        <taxon>Fabales</taxon>
        <taxon>Fabaceae</taxon>
        <taxon>Papilionoideae</taxon>
        <taxon>50 kb inversion clade</taxon>
        <taxon>NPAAA clade</taxon>
        <taxon>indigoferoid/millettioid clade</taxon>
        <taxon>Phaseoleae</taxon>
        <taxon>Glycine</taxon>
        <taxon>Glycine subgen. Soja</taxon>
    </lineage>
</organism>
<gene>
    <name evidence="3" type="ORF">D0Y65_001552</name>
    <name evidence="2" type="ORF">glysoja_028748</name>
</gene>
<feature type="region of interest" description="Disordered" evidence="1">
    <location>
        <begin position="314"/>
        <end position="348"/>
    </location>
</feature>